<evidence type="ECO:0000313" key="1">
    <source>
        <dbReference type="EMBL" id="OCK80524.1"/>
    </source>
</evidence>
<dbReference type="Proteomes" id="UP000250266">
    <property type="component" value="Unassembled WGS sequence"/>
</dbReference>
<sequence length="61" mass="7323">MNFFTIWADTSQSHEAERSFKRLRTRMAHVQNSEEKLETTRLHYIQVVKAFESALQLLNKR</sequence>
<gene>
    <name evidence="1" type="ORF">K432DRAFT_443091</name>
</gene>
<organism evidence="1 2">
    <name type="scientific">Lepidopterella palustris CBS 459.81</name>
    <dbReference type="NCBI Taxonomy" id="1314670"/>
    <lineage>
        <taxon>Eukaryota</taxon>
        <taxon>Fungi</taxon>
        <taxon>Dikarya</taxon>
        <taxon>Ascomycota</taxon>
        <taxon>Pezizomycotina</taxon>
        <taxon>Dothideomycetes</taxon>
        <taxon>Pleosporomycetidae</taxon>
        <taxon>Mytilinidiales</taxon>
        <taxon>Argynnaceae</taxon>
        <taxon>Lepidopterella</taxon>
    </lineage>
</organism>
<dbReference type="OrthoDB" id="5335351at2759"/>
<reference evidence="1 2" key="1">
    <citation type="journal article" date="2016" name="Nat. Commun.">
        <title>Ectomycorrhizal ecology is imprinted in the genome of the dominant symbiotic fungus Cenococcum geophilum.</title>
        <authorList>
            <consortium name="DOE Joint Genome Institute"/>
            <person name="Peter M."/>
            <person name="Kohler A."/>
            <person name="Ohm R.A."/>
            <person name="Kuo A."/>
            <person name="Krutzmann J."/>
            <person name="Morin E."/>
            <person name="Arend M."/>
            <person name="Barry K.W."/>
            <person name="Binder M."/>
            <person name="Choi C."/>
            <person name="Clum A."/>
            <person name="Copeland A."/>
            <person name="Grisel N."/>
            <person name="Haridas S."/>
            <person name="Kipfer T."/>
            <person name="LaButti K."/>
            <person name="Lindquist E."/>
            <person name="Lipzen A."/>
            <person name="Maire R."/>
            <person name="Meier B."/>
            <person name="Mihaltcheva S."/>
            <person name="Molinier V."/>
            <person name="Murat C."/>
            <person name="Poggeler S."/>
            <person name="Quandt C.A."/>
            <person name="Sperisen C."/>
            <person name="Tritt A."/>
            <person name="Tisserant E."/>
            <person name="Crous P.W."/>
            <person name="Henrissat B."/>
            <person name="Nehls U."/>
            <person name="Egli S."/>
            <person name="Spatafora J.W."/>
            <person name="Grigoriev I.V."/>
            <person name="Martin F.M."/>
        </authorList>
    </citation>
    <scope>NUCLEOTIDE SEQUENCE [LARGE SCALE GENOMIC DNA]</scope>
    <source>
        <strain evidence="1 2">CBS 459.81</strain>
    </source>
</reference>
<dbReference type="EMBL" id="KV744956">
    <property type="protein sequence ID" value="OCK80524.1"/>
    <property type="molecule type" value="Genomic_DNA"/>
</dbReference>
<accession>A0A8E2JFY4</accession>
<evidence type="ECO:0000313" key="2">
    <source>
        <dbReference type="Proteomes" id="UP000250266"/>
    </source>
</evidence>
<protein>
    <submittedName>
        <fullName evidence="1">Uncharacterized protein</fullName>
    </submittedName>
</protein>
<name>A0A8E2JFY4_9PEZI</name>
<dbReference type="AlphaFoldDB" id="A0A8E2JFY4"/>
<proteinExistence type="predicted"/>
<keyword evidence="2" id="KW-1185">Reference proteome</keyword>